<dbReference type="EMBL" id="MAEL01000062">
    <property type="protein sequence ID" value="KAF1301064.1"/>
    <property type="molecule type" value="Genomic_DNA"/>
</dbReference>
<dbReference type="InterPro" id="IPR022791">
    <property type="entry name" value="L-PG_synthase/AglD"/>
</dbReference>
<evidence type="ECO:0000256" key="7">
    <source>
        <dbReference type="ARBA" id="ARBA00022692"/>
    </source>
</evidence>
<evidence type="ECO:0000256" key="14">
    <source>
        <dbReference type="RuleBase" id="RU363042"/>
    </source>
</evidence>
<comment type="caution">
    <text evidence="16">The sequence shown here is derived from an EMBL/GenBank/DDBJ whole genome shotgun (WGS) entry which is preliminary data.</text>
</comment>
<dbReference type="Proteomes" id="UP000782705">
    <property type="component" value="Unassembled WGS sequence"/>
</dbReference>
<evidence type="ECO:0000256" key="2">
    <source>
        <dbReference type="ARBA" id="ARBA00008627"/>
    </source>
</evidence>
<evidence type="ECO:0000259" key="15">
    <source>
        <dbReference type="Pfam" id="PF09924"/>
    </source>
</evidence>
<feature type="transmembrane region" description="Helical" evidence="14">
    <location>
        <begin position="329"/>
        <end position="347"/>
    </location>
</feature>
<protein>
    <recommendedName>
        <fullName evidence="4 14">Phosphatidylglycerol lysyltransferase</fullName>
        <ecNumber evidence="3 14">2.3.2.3</ecNumber>
    </recommendedName>
    <alternativeName>
        <fullName evidence="12 14">Lysylphosphatidylglycerol synthase</fullName>
    </alternativeName>
</protein>
<dbReference type="PANTHER" id="PTHR34697">
    <property type="entry name" value="PHOSPHATIDYLGLYCEROL LYSYLTRANSFERASE"/>
    <property type="match status" value="1"/>
</dbReference>
<organism evidence="16 17">
    <name type="scientific">Candidatus Enterococcus willemsii</name>
    <dbReference type="NCBI Taxonomy" id="1857215"/>
    <lineage>
        <taxon>Bacteria</taxon>
        <taxon>Bacillati</taxon>
        <taxon>Bacillota</taxon>
        <taxon>Bacilli</taxon>
        <taxon>Lactobacillales</taxon>
        <taxon>Enterococcaceae</taxon>
        <taxon>Enterococcus</taxon>
    </lineage>
</organism>
<comment type="catalytic activity">
    <reaction evidence="13 14">
        <text>L-lysyl-tRNA(Lys) + a 1,2-diacyl-sn-glycero-3-phospho-(1'-sn-glycerol) = a 1,2-diacyl-sn-glycero-3-phospho-1'-(3'-O-L-lysyl)-sn-glycerol + tRNA(Lys)</text>
        <dbReference type="Rhea" id="RHEA:10668"/>
        <dbReference type="Rhea" id="RHEA-COMP:9696"/>
        <dbReference type="Rhea" id="RHEA-COMP:9697"/>
        <dbReference type="ChEBI" id="CHEBI:64716"/>
        <dbReference type="ChEBI" id="CHEBI:75792"/>
        <dbReference type="ChEBI" id="CHEBI:78442"/>
        <dbReference type="ChEBI" id="CHEBI:78529"/>
        <dbReference type="EC" id="2.3.2.3"/>
    </reaction>
</comment>
<keyword evidence="7 14" id="KW-0812">Transmembrane</keyword>
<feature type="transmembrane region" description="Helical" evidence="14">
    <location>
        <begin position="412"/>
        <end position="428"/>
    </location>
</feature>
<comment type="subcellular location">
    <subcellularLocation>
        <location evidence="1 14">Cell membrane</location>
        <topology evidence="1 14">Multi-pass membrane protein</topology>
    </subcellularLocation>
</comment>
<evidence type="ECO:0000313" key="16">
    <source>
        <dbReference type="EMBL" id="KAF1301064.1"/>
    </source>
</evidence>
<feature type="transmembrane region" description="Helical" evidence="14">
    <location>
        <begin position="166"/>
        <end position="183"/>
    </location>
</feature>
<dbReference type="InterPro" id="IPR016181">
    <property type="entry name" value="Acyl_CoA_acyltransferase"/>
</dbReference>
<feature type="transmembrane region" description="Helical" evidence="14">
    <location>
        <begin position="237"/>
        <end position="270"/>
    </location>
</feature>
<evidence type="ECO:0000256" key="9">
    <source>
        <dbReference type="ARBA" id="ARBA00023098"/>
    </source>
</evidence>
<feature type="transmembrane region" description="Helical" evidence="14">
    <location>
        <begin position="55"/>
        <end position="75"/>
    </location>
</feature>
<keyword evidence="11 14" id="KW-0046">Antibiotic resistance</keyword>
<evidence type="ECO:0000256" key="3">
    <source>
        <dbReference type="ARBA" id="ARBA00012014"/>
    </source>
</evidence>
<feature type="transmembrane region" description="Helical" evidence="14">
    <location>
        <begin position="359"/>
        <end position="378"/>
    </location>
</feature>
<sequence length="852" mass="96978">MKNISQRFLKHKTLFKFLFVLILSIIVSAELLGIAKTISFNQLALLFKETPIWRIVAMIVIGLLAILPMTGYDFILKKMLQLDFSSFYILETSWMINTINNIAGFGGLVSMGLRSEFYGKGKDKGKEIFHALTKILLFTLAGLSIYSLLAFVAIYFFHTNVYVQQYWLWLVIGGGYFPLLYLITSLKKEGLLGGLTTKFRLGLLVSSFLEWTGVLCSFLSVGYLLGIHFSIWEIAPLFIAAIVIGILSMIPGGVGSFDVIMILGLSALGIEKELAVLWLLLFRLCYYVIPVTLGIIFFFKHLFHSFDNKYDGIPKQLTLEIFHKIEVGLLYFSGVMMVLLATVPQAFQDFPWLAHMNPFRFRLITQFPSLLLGFGLLIMGRGIAARVKRAYWPTILIISIAILYSFMIDFSLITILFLSILLLIIIVSKSELIREQLVYSWEWMTIDGLIFAGLTLAYLLIGILRLPHAPKHIHPFKEFFVLPSEKIWLSGFIILGIVVTSMLLLIRYLQGTKKKIGVSYQMDHIQNILETYGGNSDSELVFLEDKSIFLYPNDNPTVFLQFDTFNNKCVVMGDPSGNKADFPDAVDAFIQEADRWGYQPVFYEAREETVMILHDFGYDFIKMGEEALVDLQSFTLSGKKMRGTRAVINKISKAGYTFEVLQPPFTADTMQVLADISEQWLGGRKERGFSLGFFSESYLQRNPIAVVKNSEGEIVSFANIIPSYTNEVGTIDLMRHHPTKAPSGSMDFLFLHLFEYMKEEGIQAFDLGMAPLSNVGRSRKSFLQERIASLIYSFGSRFYSFQGLRDYKEKYASRWISRYTLYSRDSWIAYVVVALLILDNKPMDTNKKNSSR</sequence>
<keyword evidence="6 14" id="KW-0808">Transferase</keyword>
<comment type="similarity">
    <text evidence="2 14">Belongs to the LPG synthase family.</text>
</comment>
<evidence type="ECO:0000256" key="1">
    <source>
        <dbReference type="ARBA" id="ARBA00004651"/>
    </source>
</evidence>
<evidence type="ECO:0000256" key="5">
    <source>
        <dbReference type="ARBA" id="ARBA00022475"/>
    </source>
</evidence>
<dbReference type="InterPro" id="IPR051211">
    <property type="entry name" value="PG_lysyltransferase"/>
</dbReference>
<comment type="function">
    <text evidence="14">Catalyzes the transfer of a lysyl group from L-lysyl-tRNA(Lys) to membrane-bound phosphatidylglycerol (PG), which produces lysylphosphatidylglycerol (LPG), a major component of the bacterial membrane with a positive net charge. LPG synthesis contributes to bacterial virulence as it is involved in the resistance mechanism against cationic antimicrobial peptides (CAMP) produces by the host's immune system (defensins, cathelicidins) and by the competing microorganisms.</text>
</comment>
<dbReference type="NCBIfam" id="NF033480">
    <property type="entry name" value="bifunc_MprF"/>
    <property type="match status" value="1"/>
</dbReference>
<keyword evidence="9 14" id="KW-0443">Lipid metabolism</keyword>
<accession>A0ABQ6YW08</accession>
<evidence type="ECO:0000313" key="17">
    <source>
        <dbReference type="Proteomes" id="UP000782705"/>
    </source>
</evidence>
<feature type="transmembrane region" description="Helical" evidence="14">
    <location>
        <begin position="449"/>
        <end position="467"/>
    </location>
</feature>
<gene>
    <name evidence="14" type="primary">mprF</name>
    <name evidence="16" type="ORF">BAU17_09590</name>
</gene>
<reference evidence="16 17" key="1">
    <citation type="submission" date="2016-06" db="EMBL/GenBank/DDBJ databases">
        <title>Four novel species of enterococci isolated from chicken manure.</title>
        <authorList>
            <person name="Van Tyne D."/>
        </authorList>
    </citation>
    <scope>NUCLEOTIDE SEQUENCE [LARGE SCALE GENOMIC DNA]</scope>
    <source>
        <strain evidence="16 17">CU12B</strain>
    </source>
</reference>
<feature type="transmembrane region" description="Helical" evidence="14">
    <location>
        <begin position="487"/>
        <end position="506"/>
    </location>
</feature>
<feature type="transmembrane region" description="Helical" evidence="14">
    <location>
        <begin position="276"/>
        <end position="299"/>
    </location>
</feature>
<feature type="transmembrane region" description="Helical" evidence="14">
    <location>
        <begin position="203"/>
        <end position="225"/>
    </location>
</feature>
<keyword evidence="10 14" id="KW-0472">Membrane</keyword>
<evidence type="ECO:0000256" key="13">
    <source>
        <dbReference type="ARBA" id="ARBA00047540"/>
    </source>
</evidence>
<evidence type="ECO:0000256" key="12">
    <source>
        <dbReference type="ARBA" id="ARBA00031899"/>
    </source>
</evidence>
<evidence type="ECO:0000256" key="8">
    <source>
        <dbReference type="ARBA" id="ARBA00022989"/>
    </source>
</evidence>
<keyword evidence="8 14" id="KW-1133">Transmembrane helix</keyword>
<keyword evidence="5" id="KW-1003">Cell membrane</keyword>
<dbReference type="Pfam" id="PF09924">
    <property type="entry name" value="LPG_synthase_C"/>
    <property type="match status" value="1"/>
</dbReference>
<dbReference type="RefSeq" id="WP_161903386.1">
    <property type="nucleotide sequence ID" value="NZ_MAEL01000062.1"/>
</dbReference>
<proteinExistence type="inferred from homology"/>
<dbReference type="InterPro" id="IPR024320">
    <property type="entry name" value="LPG_synthase_C"/>
</dbReference>
<feature type="transmembrane region" description="Helical" evidence="14">
    <location>
        <begin position="87"/>
        <end position="111"/>
    </location>
</feature>
<feature type="transmembrane region" description="Helical" evidence="14">
    <location>
        <begin position="14"/>
        <end position="35"/>
    </location>
</feature>
<feature type="transmembrane region" description="Helical" evidence="14">
    <location>
        <begin position="131"/>
        <end position="157"/>
    </location>
</feature>
<dbReference type="EC" id="2.3.2.3" evidence="3 14"/>
<evidence type="ECO:0000256" key="10">
    <source>
        <dbReference type="ARBA" id="ARBA00023136"/>
    </source>
</evidence>
<keyword evidence="17" id="KW-1185">Reference proteome</keyword>
<dbReference type="SUPFAM" id="SSF55729">
    <property type="entry name" value="Acyl-CoA N-acyltransferases (Nat)"/>
    <property type="match status" value="1"/>
</dbReference>
<feature type="transmembrane region" description="Helical" evidence="14">
    <location>
        <begin position="390"/>
        <end position="406"/>
    </location>
</feature>
<evidence type="ECO:0000256" key="6">
    <source>
        <dbReference type="ARBA" id="ARBA00022679"/>
    </source>
</evidence>
<feature type="domain" description="Phosphatidylglycerol lysyltransferase C-terminal" evidence="15">
    <location>
        <begin position="527"/>
        <end position="822"/>
    </location>
</feature>
<name>A0ABQ6YW08_9ENTE</name>
<evidence type="ECO:0000256" key="11">
    <source>
        <dbReference type="ARBA" id="ARBA00023251"/>
    </source>
</evidence>
<evidence type="ECO:0000256" key="4">
    <source>
        <dbReference type="ARBA" id="ARBA00021546"/>
    </source>
</evidence>
<dbReference type="PANTHER" id="PTHR34697:SF2">
    <property type="entry name" value="PHOSPHATIDYLGLYCEROL LYSYLTRANSFERASE"/>
    <property type="match status" value="1"/>
</dbReference>
<dbReference type="Pfam" id="PF03706">
    <property type="entry name" value="LPG_synthase_TM"/>
    <property type="match status" value="1"/>
</dbReference>